<keyword evidence="2" id="KW-0732">Signal</keyword>
<feature type="signal peptide" evidence="2">
    <location>
        <begin position="1"/>
        <end position="21"/>
    </location>
</feature>
<sequence>MLHRNLLVSLLLCLLATLVTSRALIIPFALCKNHHSDGCFHENGTLFENRTKILPAANVGVNSVFSSLLANLDRRAGGGGGKGKGKDKGKSPEGTPGETGQNSETTEGGLGEGQPSTSGNKEQEESQQGQKQNQGDSKPQKQGSSQSQQQGSSQPQEQPMFDPNQPLGINWNYIVGDRNGQPVSLNDPLLQNEIRMNGCKPATFAPTVPGARIPNFFFFSGLEGPNPTAITPVASYKTRKWYVNLEEAELNFDKLEETGELEKIVDQLMPSIGSAMVHSPKTSANTNYFWGLQSKAYARAVSGTAFVAIPKNRPLNQPYEDRNRGSFLWSMEIPELTRNPKVDEIHLLEVNPLNGREDYDWTDFSDYKVIWRREHYDDNGNVIGGPDPPIGTPADTLSYSTTSVPIESPVLISRSCGCILLMFIMTDRSRLSRTAG</sequence>
<dbReference type="Proteomes" id="UP000800036">
    <property type="component" value="Unassembled WGS sequence"/>
</dbReference>
<dbReference type="SUPFAM" id="SSF52309">
    <property type="entry name" value="N-(deoxy)ribosyltransferase-like"/>
    <property type="match status" value="1"/>
</dbReference>
<proteinExistence type="predicted"/>
<feature type="region of interest" description="Disordered" evidence="1">
    <location>
        <begin position="75"/>
        <end position="169"/>
    </location>
</feature>
<accession>A0A6A5V518</accession>
<keyword evidence="4" id="KW-1185">Reference proteome</keyword>
<feature type="chain" id="PRO_5025546801" evidence="2">
    <location>
        <begin position="22"/>
        <end position="436"/>
    </location>
</feature>
<evidence type="ECO:0000313" key="4">
    <source>
        <dbReference type="Proteomes" id="UP000800036"/>
    </source>
</evidence>
<evidence type="ECO:0000256" key="2">
    <source>
        <dbReference type="SAM" id="SignalP"/>
    </source>
</evidence>
<gene>
    <name evidence="3" type="ORF">BU23DRAFT_645212</name>
</gene>
<evidence type="ECO:0000256" key="1">
    <source>
        <dbReference type="SAM" id="MobiDB-lite"/>
    </source>
</evidence>
<dbReference type="EMBL" id="ML976690">
    <property type="protein sequence ID" value="KAF1971958.1"/>
    <property type="molecule type" value="Genomic_DNA"/>
</dbReference>
<dbReference type="AlphaFoldDB" id="A0A6A5V518"/>
<dbReference type="OrthoDB" id="3694677at2759"/>
<feature type="compositionally biased region" description="Low complexity" evidence="1">
    <location>
        <begin position="126"/>
        <end position="156"/>
    </location>
</feature>
<reference evidence="3" key="1">
    <citation type="journal article" date="2020" name="Stud. Mycol.">
        <title>101 Dothideomycetes genomes: a test case for predicting lifestyles and emergence of pathogens.</title>
        <authorList>
            <person name="Haridas S."/>
            <person name="Albert R."/>
            <person name="Binder M."/>
            <person name="Bloem J."/>
            <person name="Labutti K."/>
            <person name="Salamov A."/>
            <person name="Andreopoulos B."/>
            <person name="Baker S."/>
            <person name="Barry K."/>
            <person name="Bills G."/>
            <person name="Bluhm B."/>
            <person name="Cannon C."/>
            <person name="Castanera R."/>
            <person name="Culley D."/>
            <person name="Daum C."/>
            <person name="Ezra D."/>
            <person name="Gonzalez J."/>
            <person name="Henrissat B."/>
            <person name="Kuo A."/>
            <person name="Liang C."/>
            <person name="Lipzen A."/>
            <person name="Lutzoni F."/>
            <person name="Magnuson J."/>
            <person name="Mondo S."/>
            <person name="Nolan M."/>
            <person name="Ohm R."/>
            <person name="Pangilinan J."/>
            <person name="Park H.-J."/>
            <person name="Ramirez L."/>
            <person name="Alfaro M."/>
            <person name="Sun H."/>
            <person name="Tritt A."/>
            <person name="Yoshinaga Y."/>
            <person name="Zwiers L.-H."/>
            <person name="Turgeon B."/>
            <person name="Goodwin S."/>
            <person name="Spatafora J."/>
            <person name="Crous P."/>
            <person name="Grigoriev I."/>
        </authorList>
    </citation>
    <scope>NUCLEOTIDE SEQUENCE</scope>
    <source>
        <strain evidence="3">CBS 107.79</strain>
    </source>
</reference>
<name>A0A6A5V518_9PLEO</name>
<protein>
    <submittedName>
        <fullName evidence="3">Uncharacterized protein</fullName>
    </submittedName>
</protein>
<organism evidence="3 4">
    <name type="scientific">Bimuria novae-zelandiae CBS 107.79</name>
    <dbReference type="NCBI Taxonomy" id="1447943"/>
    <lineage>
        <taxon>Eukaryota</taxon>
        <taxon>Fungi</taxon>
        <taxon>Dikarya</taxon>
        <taxon>Ascomycota</taxon>
        <taxon>Pezizomycotina</taxon>
        <taxon>Dothideomycetes</taxon>
        <taxon>Pleosporomycetidae</taxon>
        <taxon>Pleosporales</taxon>
        <taxon>Massarineae</taxon>
        <taxon>Didymosphaeriaceae</taxon>
        <taxon>Bimuria</taxon>
    </lineage>
</organism>
<evidence type="ECO:0000313" key="3">
    <source>
        <dbReference type="EMBL" id="KAF1971958.1"/>
    </source>
</evidence>